<dbReference type="EMBL" id="CADCSU010000087">
    <property type="protein sequence ID" value="CAA9198513.1"/>
    <property type="molecule type" value="Genomic_DNA"/>
</dbReference>
<dbReference type="PANTHER" id="PTHR46797:SF1">
    <property type="entry name" value="METHYLPHOSPHONATE SYNTHASE"/>
    <property type="match status" value="1"/>
</dbReference>
<dbReference type="AlphaFoldDB" id="A0A6J4GKC3"/>
<dbReference type="InterPro" id="IPR010982">
    <property type="entry name" value="Lambda_DNA-bd_dom_sf"/>
</dbReference>
<name>A0A6J4GKC3_9FLAO</name>
<dbReference type="Pfam" id="PF01381">
    <property type="entry name" value="HTH_3"/>
    <property type="match status" value="1"/>
</dbReference>
<dbReference type="Gene3D" id="1.10.260.40">
    <property type="entry name" value="lambda repressor-like DNA-binding domains"/>
    <property type="match status" value="1"/>
</dbReference>
<dbReference type="InterPro" id="IPR001387">
    <property type="entry name" value="Cro/C1-type_HTH"/>
</dbReference>
<reference evidence="3 4" key="1">
    <citation type="submission" date="2020-02" db="EMBL/GenBank/DDBJ databases">
        <authorList>
            <person name="Criscuolo A."/>
        </authorList>
    </citation>
    <scope>NUCLEOTIDE SEQUENCE [LARGE SCALE GENOMIC DNA]</scope>
    <source>
        <strain evidence="3">CIP105534</strain>
    </source>
</reference>
<dbReference type="GO" id="GO:0005829">
    <property type="term" value="C:cytosol"/>
    <property type="evidence" value="ECO:0007669"/>
    <property type="project" value="TreeGrafter"/>
</dbReference>
<dbReference type="SUPFAM" id="SSF47413">
    <property type="entry name" value="lambda repressor-like DNA-binding domains"/>
    <property type="match status" value="1"/>
</dbReference>
<evidence type="ECO:0000256" key="1">
    <source>
        <dbReference type="ARBA" id="ARBA00023125"/>
    </source>
</evidence>
<evidence type="ECO:0000313" key="4">
    <source>
        <dbReference type="Proteomes" id="UP000479938"/>
    </source>
</evidence>
<proteinExistence type="predicted"/>
<dbReference type="GO" id="GO:0003677">
    <property type="term" value="F:DNA binding"/>
    <property type="evidence" value="ECO:0007669"/>
    <property type="project" value="UniProtKB-KW"/>
</dbReference>
<dbReference type="InterPro" id="IPR050807">
    <property type="entry name" value="TransReg_Diox_bact_type"/>
</dbReference>
<sequence>MLISLHEQNKSFHFWNMNISEETFLINLGIHVRQLREKKGLSQQSLADDCNINKSQIARLEVAKVNTGIKTLAKIANALDVELKELFDFPLK</sequence>
<dbReference type="PROSITE" id="PS50943">
    <property type="entry name" value="HTH_CROC1"/>
    <property type="match status" value="1"/>
</dbReference>
<dbReference type="GO" id="GO:0003700">
    <property type="term" value="F:DNA-binding transcription factor activity"/>
    <property type="evidence" value="ECO:0007669"/>
    <property type="project" value="TreeGrafter"/>
</dbReference>
<accession>A0A6J4GKC3</accession>
<feature type="domain" description="HTH cro/C1-type" evidence="2">
    <location>
        <begin position="32"/>
        <end position="86"/>
    </location>
</feature>
<keyword evidence="4" id="KW-1185">Reference proteome</keyword>
<evidence type="ECO:0000259" key="2">
    <source>
        <dbReference type="PROSITE" id="PS50943"/>
    </source>
</evidence>
<evidence type="ECO:0000313" key="3">
    <source>
        <dbReference type="EMBL" id="CAA9198513.1"/>
    </source>
</evidence>
<dbReference type="PANTHER" id="PTHR46797">
    <property type="entry name" value="HTH-TYPE TRANSCRIPTIONAL REGULATOR"/>
    <property type="match status" value="1"/>
</dbReference>
<dbReference type="SMART" id="SM00530">
    <property type="entry name" value="HTH_XRE"/>
    <property type="match status" value="1"/>
</dbReference>
<dbReference type="Proteomes" id="UP000479938">
    <property type="component" value="Unassembled WGS sequence"/>
</dbReference>
<gene>
    <name evidence="3" type="ORF">FLA105534_02153</name>
</gene>
<protein>
    <recommendedName>
        <fullName evidence="2">HTH cro/C1-type domain-containing protein</fullName>
    </recommendedName>
</protein>
<dbReference type="CDD" id="cd00093">
    <property type="entry name" value="HTH_XRE"/>
    <property type="match status" value="1"/>
</dbReference>
<keyword evidence="1" id="KW-0238">DNA-binding</keyword>
<organism evidence="3 4">
    <name type="scientific">Flavobacterium bizetiae</name>
    <dbReference type="NCBI Taxonomy" id="2704140"/>
    <lineage>
        <taxon>Bacteria</taxon>
        <taxon>Pseudomonadati</taxon>
        <taxon>Bacteroidota</taxon>
        <taxon>Flavobacteriia</taxon>
        <taxon>Flavobacteriales</taxon>
        <taxon>Flavobacteriaceae</taxon>
        <taxon>Flavobacterium</taxon>
    </lineage>
</organism>